<dbReference type="InterPro" id="IPR002110">
    <property type="entry name" value="Ankyrin_rpt"/>
</dbReference>
<dbReference type="InParanoid" id="A2DLY3"/>
<organism evidence="4 5">
    <name type="scientific">Trichomonas vaginalis (strain ATCC PRA-98 / G3)</name>
    <dbReference type="NCBI Taxonomy" id="412133"/>
    <lineage>
        <taxon>Eukaryota</taxon>
        <taxon>Metamonada</taxon>
        <taxon>Parabasalia</taxon>
        <taxon>Trichomonadida</taxon>
        <taxon>Trichomonadidae</taxon>
        <taxon>Trichomonas</taxon>
    </lineage>
</organism>
<dbReference type="Proteomes" id="UP000001542">
    <property type="component" value="Unassembled WGS sequence"/>
</dbReference>
<dbReference type="Gene3D" id="1.25.40.20">
    <property type="entry name" value="Ankyrin repeat-containing domain"/>
    <property type="match status" value="1"/>
</dbReference>
<dbReference type="PANTHER" id="PTHR24189:SF50">
    <property type="entry name" value="ANKYRIN REPEAT AND SOCS BOX PROTEIN 2"/>
    <property type="match status" value="1"/>
</dbReference>
<protein>
    <submittedName>
        <fullName evidence="4">Ankyrin repeat protein, putative</fullName>
    </submittedName>
</protein>
<keyword evidence="5" id="KW-1185">Reference proteome</keyword>
<dbReference type="PROSITE" id="PS50088">
    <property type="entry name" value="ANK_REPEAT"/>
    <property type="match status" value="1"/>
</dbReference>
<sequence>MVAAKLLISHGANINGKDINGKTPLHRAVIYERNWIIALLLSNGANINEKDNDGKTALQYAEERKMDLAMIKIHYPSFM</sequence>
<evidence type="ECO:0000256" key="2">
    <source>
        <dbReference type="ARBA" id="ARBA00023043"/>
    </source>
</evidence>
<evidence type="ECO:0000256" key="1">
    <source>
        <dbReference type="ARBA" id="ARBA00022737"/>
    </source>
</evidence>
<proteinExistence type="predicted"/>
<dbReference type="PROSITE" id="PS50297">
    <property type="entry name" value="ANK_REP_REGION"/>
    <property type="match status" value="1"/>
</dbReference>
<feature type="repeat" description="ANK" evidence="3">
    <location>
        <begin position="20"/>
        <end position="52"/>
    </location>
</feature>
<keyword evidence="2 3" id="KW-0040">ANK repeat</keyword>
<dbReference type="AlphaFoldDB" id="A2DLY3"/>
<dbReference type="Pfam" id="PF12796">
    <property type="entry name" value="Ank_2"/>
    <property type="match status" value="1"/>
</dbReference>
<reference evidence="4" key="1">
    <citation type="submission" date="2006-10" db="EMBL/GenBank/DDBJ databases">
        <authorList>
            <person name="Amadeo P."/>
            <person name="Zhao Q."/>
            <person name="Wortman J."/>
            <person name="Fraser-Liggett C."/>
            <person name="Carlton J."/>
        </authorList>
    </citation>
    <scope>NUCLEOTIDE SEQUENCE</scope>
    <source>
        <strain evidence="4">G3</strain>
    </source>
</reference>
<dbReference type="InterPro" id="IPR050745">
    <property type="entry name" value="Multifunctional_regulatory"/>
</dbReference>
<keyword evidence="1" id="KW-0677">Repeat</keyword>
<dbReference type="SMR" id="A2DLY3"/>
<evidence type="ECO:0000256" key="3">
    <source>
        <dbReference type="PROSITE-ProRule" id="PRU00023"/>
    </source>
</evidence>
<dbReference type="SUPFAM" id="SSF48403">
    <property type="entry name" value="Ankyrin repeat"/>
    <property type="match status" value="1"/>
</dbReference>
<dbReference type="PANTHER" id="PTHR24189">
    <property type="entry name" value="MYOTROPHIN"/>
    <property type="match status" value="1"/>
</dbReference>
<dbReference type="EMBL" id="DS113217">
    <property type="protein sequence ID" value="EAY18586.1"/>
    <property type="molecule type" value="Genomic_DNA"/>
</dbReference>
<accession>A2DLY3</accession>
<dbReference type="VEuPathDB" id="TrichDB:TVAGG3_1012600"/>
<dbReference type="KEGG" id="tva:5464099"/>
<dbReference type="STRING" id="5722.A2DLY3"/>
<reference evidence="4" key="2">
    <citation type="journal article" date="2007" name="Science">
        <title>Draft genome sequence of the sexually transmitted pathogen Trichomonas vaginalis.</title>
        <authorList>
            <person name="Carlton J.M."/>
            <person name="Hirt R.P."/>
            <person name="Silva J.C."/>
            <person name="Delcher A.L."/>
            <person name="Schatz M."/>
            <person name="Zhao Q."/>
            <person name="Wortman J.R."/>
            <person name="Bidwell S.L."/>
            <person name="Alsmark U.C.M."/>
            <person name="Besteiro S."/>
            <person name="Sicheritz-Ponten T."/>
            <person name="Noel C.J."/>
            <person name="Dacks J.B."/>
            <person name="Foster P.G."/>
            <person name="Simillion C."/>
            <person name="Van de Peer Y."/>
            <person name="Miranda-Saavedra D."/>
            <person name="Barton G.J."/>
            <person name="Westrop G.D."/>
            <person name="Mueller S."/>
            <person name="Dessi D."/>
            <person name="Fiori P.L."/>
            <person name="Ren Q."/>
            <person name="Paulsen I."/>
            <person name="Zhang H."/>
            <person name="Bastida-Corcuera F.D."/>
            <person name="Simoes-Barbosa A."/>
            <person name="Brown M.T."/>
            <person name="Hayes R.D."/>
            <person name="Mukherjee M."/>
            <person name="Okumura C.Y."/>
            <person name="Schneider R."/>
            <person name="Smith A.J."/>
            <person name="Vanacova S."/>
            <person name="Villalvazo M."/>
            <person name="Haas B.J."/>
            <person name="Pertea M."/>
            <person name="Feldblyum T.V."/>
            <person name="Utterback T.R."/>
            <person name="Shu C.L."/>
            <person name="Osoegawa K."/>
            <person name="de Jong P.J."/>
            <person name="Hrdy I."/>
            <person name="Horvathova L."/>
            <person name="Zubacova Z."/>
            <person name="Dolezal P."/>
            <person name="Malik S.B."/>
            <person name="Logsdon J.M. Jr."/>
            <person name="Henze K."/>
            <person name="Gupta A."/>
            <person name="Wang C.C."/>
            <person name="Dunne R.L."/>
            <person name="Upcroft J.A."/>
            <person name="Upcroft P."/>
            <person name="White O."/>
            <person name="Salzberg S.L."/>
            <person name="Tang P."/>
            <person name="Chiu C.-H."/>
            <person name="Lee Y.-S."/>
            <person name="Embley T.M."/>
            <person name="Coombs G.H."/>
            <person name="Mottram J.C."/>
            <person name="Tachezy J."/>
            <person name="Fraser-Liggett C.M."/>
            <person name="Johnson P.J."/>
        </authorList>
    </citation>
    <scope>NUCLEOTIDE SEQUENCE [LARGE SCALE GENOMIC DNA]</scope>
    <source>
        <strain evidence="4">G3</strain>
    </source>
</reference>
<dbReference type="VEuPathDB" id="TrichDB:TVAG_462720"/>
<dbReference type="OrthoDB" id="341259at2759"/>
<gene>
    <name evidence="4" type="ORF">TVAG_462720</name>
</gene>
<dbReference type="InterPro" id="IPR036770">
    <property type="entry name" value="Ankyrin_rpt-contain_sf"/>
</dbReference>
<name>A2DLY3_TRIV3</name>
<evidence type="ECO:0000313" key="5">
    <source>
        <dbReference type="Proteomes" id="UP000001542"/>
    </source>
</evidence>
<dbReference type="RefSeq" id="XP_001579572.1">
    <property type="nucleotide sequence ID" value="XM_001579522.1"/>
</dbReference>
<evidence type="ECO:0000313" key="4">
    <source>
        <dbReference type="EMBL" id="EAY18586.1"/>
    </source>
</evidence>